<feature type="transmembrane region" description="Helical" evidence="6">
    <location>
        <begin position="53"/>
        <end position="73"/>
    </location>
</feature>
<name>A0A1W1CD66_9ZZZZ</name>
<organism evidence="8">
    <name type="scientific">hydrothermal vent metagenome</name>
    <dbReference type="NCBI Taxonomy" id="652676"/>
    <lineage>
        <taxon>unclassified sequences</taxon>
        <taxon>metagenomes</taxon>
        <taxon>ecological metagenomes</taxon>
    </lineage>
</organism>
<evidence type="ECO:0000256" key="2">
    <source>
        <dbReference type="ARBA" id="ARBA00022475"/>
    </source>
</evidence>
<evidence type="ECO:0000256" key="1">
    <source>
        <dbReference type="ARBA" id="ARBA00004651"/>
    </source>
</evidence>
<evidence type="ECO:0000259" key="7">
    <source>
        <dbReference type="Pfam" id="PF06271"/>
    </source>
</evidence>
<evidence type="ECO:0000256" key="4">
    <source>
        <dbReference type="ARBA" id="ARBA00022989"/>
    </source>
</evidence>
<accession>A0A1W1CD66</accession>
<protein>
    <recommendedName>
        <fullName evidence="7">RDD domain-containing protein</fullName>
    </recommendedName>
</protein>
<keyword evidence="3 6" id="KW-0812">Transmembrane</keyword>
<sequence>MEERVELAPVKKRIWSFVIDDLVVSFLFVIIFWSQIASFNTTDELTEFLNNNFLIIILIKIIYQTLFVWQNGMTLGKYITKMKVVSLDYGEIPSFNSSLIRALTRVVSEALFYIGFFMAFSNPLIQTFHDKLSKCVVVDA</sequence>
<keyword evidence="2" id="KW-1003">Cell membrane</keyword>
<evidence type="ECO:0000256" key="5">
    <source>
        <dbReference type="ARBA" id="ARBA00023136"/>
    </source>
</evidence>
<dbReference type="EMBL" id="FPHG01000062">
    <property type="protein sequence ID" value="SFV63687.1"/>
    <property type="molecule type" value="Genomic_DNA"/>
</dbReference>
<dbReference type="InterPro" id="IPR010432">
    <property type="entry name" value="RDD"/>
</dbReference>
<dbReference type="GO" id="GO:0005886">
    <property type="term" value="C:plasma membrane"/>
    <property type="evidence" value="ECO:0007669"/>
    <property type="project" value="UniProtKB-SubCell"/>
</dbReference>
<reference evidence="8" key="1">
    <citation type="submission" date="2016-10" db="EMBL/GenBank/DDBJ databases">
        <authorList>
            <person name="de Groot N.N."/>
        </authorList>
    </citation>
    <scope>NUCLEOTIDE SEQUENCE</scope>
</reference>
<keyword evidence="5 6" id="KW-0472">Membrane</keyword>
<dbReference type="PANTHER" id="PTHR36115">
    <property type="entry name" value="PROLINE-RICH ANTIGEN HOMOLOG-RELATED"/>
    <property type="match status" value="1"/>
</dbReference>
<dbReference type="Pfam" id="PF06271">
    <property type="entry name" value="RDD"/>
    <property type="match status" value="1"/>
</dbReference>
<proteinExistence type="predicted"/>
<dbReference type="AlphaFoldDB" id="A0A1W1CD66"/>
<evidence type="ECO:0000256" key="3">
    <source>
        <dbReference type="ARBA" id="ARBA00022692"/>
    </source>
</evidence>
<feature type="transmembrane region" description="Helical" evidence="6">
    <location>
        <begin position="14"/>
        <end position="33"/>
    </location>
</feature>
<keyword evidence="4 6" id="KW-1133">Transmembrane helix</keyword>
<evidence type="ECO:0000313" key="8">
    <source>
        <dbReference type="EMBL" id="SFV63687.1"/>
    </source>
</evidence>
<comment type="subcellular location">
    <subcellularLocation>
        <location evidence="1">Cell membrane</location>
        <topology evidence="1">Multi-pass membrane protein</topology>
    </subcellularLocation>
</comment>
<feature type="domain" description="RDD" evidence="7">
    <location>
        <begin position="8"/>
        <end position="133"/>
    </location>
</feature>
<dbReference type="InterPro" id="IPR051791">
    <property type="entry name" value="Pra-immunoreactive"/>
</dbReference>
<gene>
    <name evidence="8" type="ORF">MNB_SV-9-1339</name>
</gene>
<evidence type="ECO:0000256" key="6">
    <source>
        <dbReference type="SAM" id="Phobius"/>
    </source>
</evidence>